<dbReference type="Proteomes" id="UP001168823">
    <property type="component" value="Unassembled WGS sequence"/>
</dbReference>
<dbReference type="EMBL" id="JAUMSQ010000393">
    <property type="protein sequence ID" value="MDO3639832.1"/>
    <property type="molecule type" value="Genomic_DNA"/>
</dbReference>
<organism evidence="1 2">
    <name type="scientific">Mycolicibacterium arseniciresistens</name>
    <dbReference type="NCBI Taxonomy" id="3062257"/>
    <lineage>
        <taxon>Bacteria</taxon>
        <taxon>Bacillati</taxon>
        <taxon>Actinomycetota</taxon>
        <taxon>Actinomycetes</taxon>
        <taxon>Mycobacteriales</taxon>
        <taxon>Mycobacteriaceae</taxon>
        <taxon>Mycolicibacterium</taxon>
    </lineage>
</organism>
<protein>
    <recommendedName>
        <fullName evidence="3">Diacylglycerol O-acyltransferase</fullName>
    </recommendedName>
</protein>
<evidence type="ECO:0008006" key="3">
    <source>
        <dbReference type="Google" id="ProtNLM"/>
    </source>
</evidence>
<proteinExistence type="predicted"/>
<evidence type="ECO:0000313" key="2">
    <source>
        <dbReference type="Proteomes" id="UP001168823"/>
    </source>
</evidence>
<name>A0ABT8UPW1_9MYCO</name>
<evidence type="ECO:0000313" key="1">
    <source>
        <dbReference type="EMBL" id="MDO3639832.1"/>
    </source>
</evidence>
<reference evidence="1" key="1">
    <citation type="submission" date="2023-07" db="EMBL/GenBank/DDBJ databases">
        <title>Mycolicibacterium sp. nov., a novel bacterial species.</title>
        <authorList>
            <person name="Cao Y."/>
        </authorList>
    </citation>
    <scope>NUCLEOTIDE SEQUENCE</scope>
    <source>
        <strain evidence="1">KC 300</strain>
    </source>
</reference>
<dbReference type="RefSeq" id="WP_302916826.1">
    <property type="nucleotide sequence ID" value="NZ_JAUMSQ010000393.1"/>
</dbReference>
<comment type="caution">
    <text evidence="1">The sequence shown here is derived from an EMBL/GenBank/DDBJ whole genome shotgun (WGS) entry which is preliminary data.</text>
</comment>
<sequence length="466" mass="49957">MAIDAAAATVAAPARRRVAQRDDRLAYLDQAMYLGLRATGQAAVMQCVWIYEHPVDLDGLERFGRNFGHGLAGRRIERSVLPFGRHRWVASPGVAPGIDVAERPRPRAELGDWIDERAVLPVDPEWGPGWHLGVLPMTDGSTAVSLVGSHCLGDGGGALLTVLSAATGNVYDFGYPPRGSRTRREALAQDARQLIRDLPEVGRTLAAAGKLARRNRTAGKAPKDRRTKRAVHLDNTRHVAVPAVTAFLDIADWDARASALGGNTYSLLAGFAARLAEAMGRTGAEGEVPLIVPINDRADLDDTRANAVKLANVRIDPSDVTRDLSRARAELKRSLAALGDEPDGALQLLPLVPFLPRRAVKAAAESAFGFADHPVSCSNLGDLPAEIGRADGTDAEYVFMRGVDQHITLRVLEQRHGLLTVVGARINGRISIAVIGYQAGAPNSKAGLRRLVEHTLSEFGLDGVVF</sequence>
<keyword evidence="2" id="KW-1185">Reference proteome</keyword>
<accession>A0ABT8UPW1</accession>
<gene>
    <name evidence="1" type="ORF">Q2100_29085</name>
</gene>